<feature type="domain" description="BFD-like [2Fe-2S]-binding" evidence="19">
    <location>
        <begin position="485"/>
        <end position="534"/>
    </location>
</feature>
<dbReference type="Pfam" id="PF07992">
    <property type="entry name" value="Pyr_redox_2"/>
    <property type="match status" value="1"/>
</dbReference>
<dbReference type="InterPro" id="IPR023753">
    <property type="entry name" value="FAD/NAD-binding_dom"/>
</dbReference>
<keyword evidence="10" id="KW-0560">Oxidoreductase</keyword>
<dbReference type="InterPro" id="IPR045854">
    <property type="entry name" value="NO2/SO3_Rdtase_4Fe4S_sf"/>
</dbReference>
<evidence type="ECO:0000256" key="7">
    <source>
        <dbReference type="ARBA" id="ARBA00022714"/>
    </source>
</evidence>
<protein>
    <submittedName>
        <fullName evidence="22">Nitrite reductase [NAD(P)H], large subunit</fullName>
    </submittedName>
</protein>
<proteinExistence type="inferred from homology"/>
<dbReference type="PROSITE" id="PS00365">
    <property type="entry name" value="NIR_SIR"/>
    <property type="match status" value="1"/>
</dbReference>
<comment type="cofactor">
    <cofactor evidence="16">
        <name>siroheme</name>
        <dbReference type="ChEBI" id="CHEBI:60052"/>
    </cofactor>
    <text evidence="16">Binds 1 siroheme per subunit.</text>
</comment>
<dbReference type="AlphaFoldDB" id="G2D964"/>
<reference evidence="22" key="1">
    <citation type="journal article" date="2011" name="ISME J.">
        <title>The endosymbionts of the deep-sea tubeworms Riftia pachyptila and Tevnia jerichonana share an identical physiology as revealed by proteogenomic analyses.</title>
        <authorList>
            <person name="Gardebrecht A."/>
            <person name="Markert S."/>
            <person name="Felbeck H."/>
            <person name="Thuermer A."/>
            <person name="Albrecht D."/>
            <person name="Wollherr A."/>
            <person name="Kabisch J."/>
            <person name="Lehmann R."/>
            <person name="Daniel R."/>
            <person name="Liesegang H."/>
            <person name="Hecker M."/>
            <person name="Sievert S.M."/>
            <person name="Schweder T."/>
        </authorList>
    </citation>
    <scope>NUCLEOTIDE SEQUENCE [LARGE SCALE GENOMIC DNA]</scope>
</reference>
<dbReference type="Gene3D" id="3.30.390.30">
    <property type="match status" value="1"/>
</dbReference>
<dbReference type="GO" id="GO:0098809">
    <property type="term" value="F:nitrite reductase activity"/>
    <property type="evidence" value="ECO:0007669"/>
    <property type="project" value="InterPro"/>
</dbReference>
<evidence type="ECO:0000256" key="2">
    <source>
        <dbReference type="ARBA" id="ARBA00005096"/>
    </source>
</evidence>
<keyword evidence="12 16" id="KW-0411">Iron-sulfur</keyword>
<feature type="binding site" evidence="16">
    <location>
        <position position="682"/>
    </location>
    <ligand>
        <name>[4Fe-4S] cluster</name>
        <dbReference type="ChEBI" id="CHEBI:49883"/>
    </ligand>
</feature>
<evidence type="ECO:0000313" key="22">
    <source>
        <dbReference type="EMBL" id="EGV52777.1"/>
    </source>
</evidence>
<dbReference type="NCBIfam" id="TIGR02374">
    <property type="entry name" value="nitri_red_nirB"/>
    <property type="match status" value="1"/>
</dbReference>
<dbReference type="Pfam" id="PF18267">
    <property type="entry name" value="Rubredoxin_C"/>
    <property type="match status" value="1"/>
</dbReference>
<evidence type="ECO:0000256" key="12">
    <source>
        <dbReference type="ARBA" id="ARBA00023014"/>
    </source>
</evidence>
<keyword evidence="7" id="KW-0001">2Fe-2S</keyword>
<keyword evidence="11 16" id="KW-0408">Iron</keyword>
<dbReference type="InterPro" id="IPR036136">
    <property type="entry name" value="Nit/Sulf_reduc_fer-like_dom_sf"/>
</dbReference>
<feature type="binding site" evidence="16">
    <location>
        <position position="642"/>
    </location>
    <ligand>
        <name>[4Fe-4S] cluster</name>
        <dbReference type="ChEBI" id="CHEBI:49883"/>
    </ligand>
</feature>
<dbReference type="GO" id="GO:0051537">
    <property type="term" value="F:2 iron, 2 sulfur cluster binding"/>
    <property type="evidence" value="ECO:0007669"/>
    <property type="project" value="UniProtKB-KW"/>
</dbReference>
<dbReference type="PRINTS" id="PR00368">
    <property type="entry name" value="FADPNR"/>
</dbReference>
<evidence type="ECO:0000256" key="16">
    <source>
        <dbReference type="PIRSR" id="PIRSR037149-1"/>
    </source>
</evidence>
<dbReference type="PATRIC" id="fig|1048808.3.peg.88"/>
<dbReference type="SUPFAM" id="SSF51905">
    <property type="entry name" value="FAD/NAD(P)-binding domain"/>
    <property type="match status" value="2"/>
</dbReference>
<evidence type="ECO:0000256" key="10">
    <source>
        <dbReference type="ARBA" id="ARBA00023002"/>
    </source>
</evidence>
<dbReference type="Pfam" id="PF03460">
    <property type="entry name" value="NIR_SIR_ferr"/>
    <property type="match status" value="1"/>
</dbReference>
<dbReference type="FunFam" id="3.50.50.60:FF:000033">
    <property type="entry name" value="Nitrite reductase [NAD(P)H], large subunit"/>
    <property type="match status" value="1"/>
</dbReference>
<dbReference type="GO" id="GO:0046872">
    <property type="term" value="F:metal ion binding"/>
    <property type="evidence" value="ECO:0007669"/>
    <property type="project" value="UniProtKB-KW"/>
</dbReference>
<dbReference type="InterPro" id="IPR017121">
    <property type="entry name" value="Nitrite_Rdtase_lsu"/>
</dbReference>
<keyword evidence="8 16" id="KW-0479">Metal-binding</keyword>
<feature type="binding site" description="axial binding residue" evidence="16">
    <location>
        <position position="686"/>
    </location>
    <ligand>
        <name>siroheme</name>
        <dbReference type="ChEBI" id="CHEBI:60052"/>
    </ligand>
    <ligandPart>
        <name>Fe</name>
        <dbReference type="ChEBI" id="CHEBI:18248"/>
    </ligandPart>
</feature>
<accession>G2D964</accession>
<dbReference type="EMBL" id="AFOC01000002">
    <property type="protein sequence ID" value="EGV52777.1"/>
    <property type="molecule type" value="Genomic_DNA"/>
</dbReference>
<evidence type="ECO:0000256" key="15">
    <source>
        <dbReference type="PIRNR" id="PIRNR037149"/>
    </source>
</evidence>
<dbReference type="SUPFAM" id="SSF56014">
    <property type="entry name" value="Nitrite and sulphite reductase 4Fe-4S domain-like"/>
    <property type="match status" value="1"/>
</dbReference>
<keyword evidence="9 15" id="KW-0274">FAD</keyword>
<dbReference type="Gene3D" id="3.30.413.10">
    <property type="entry name" value="Sulfite Reductase Hemoprotein, domain 1"/>
    <property type="match status" value="1"/>
</dbReference>
<dbReference type="Pfam" id="PF04324">
    <property type="entry name" value="Fer2_BFD"/>
    <property type="match status" value="2"/>
</dbReference>
<organism evidence="22 23">
    <name type="scientific">endosymbiont of Riftia pachyptila</name>
    <name type="common">vent Ph05</name>
    <dbReference type="NCBI Taxonomy" id="1048808"/>
    <lineage>
        <taxon>Bacteria</taxon>
        <taxon>Pseudomonadati</taxon>
        <taxon>Pseudomonadota</taxon>
        <taxon>Gammaproteobacteria</taxon>
        <taxon>sulfur-oxidizing symbionts</taxon>
    </lineage>
</organism>
<evidence type="ECO:0000256" key="1">
    <source>
        <dbReference type="ARBA" id="ARBA00001974"/>
    </source>
</evidence>
<dbReference type="InterPro" id="IPR041854">
    <property type="entry name" value="BFD-like_2Fe2S-bd_dom_sf"/>
</dbReference>
<dbReference type="FunFam" id="1.10.10.1100:FF:000002">
    <property type="entry name" value="Nitrite reductase large subunit"/>
    <property type="match status" value="1"/>
</dbReference>
<dbReference type="CDD" id="cd19943">
    <property type="entry name" value="NirB_Fer2_BFD-like_1"/>
    <property type="match status" value="1"/>
</dbReference>
<dbReference type="Proteomes" id="UP000004491">
    <property type="component" value="Unassembled WGS sequence"/>
</dbReference>
<dbReference type="GO" id="GO:0020037">
    <property type="term" value="F:heme binding"/>
    <property type="evidence" value="ECO:0007669"/>
    <property type="project" value="InterPro"/>
</dbReference>
<dbReference type="SUPFAM" id="SSF55124">
    <property type="entry name" value="Nitrite/Sulfite reductase N-terminal domain-like"/>
    <property type="match status" value="1"/>
</dbReference>
<evidence type="ECO:0000259" key="19">
    <source>
        <dbReference type="Pfam" id="PF04324"/>
    </source>
</evidence>
<evidence type="ECO:0000259" key="17">
    <source>
        <dbReference type="Pfam" id="PF01077"/>
    </source>
</evidence>
<dbReference type="PRINTS" id="PR00411">
    <property type="entry name" value="PNDRDTASEI"/>
</dbReference>
<dbReference type="InterPro" id="IPR036188">
    <property type="entry name" value="FAD/NAD-bd_sf"/>
</dbReference>
<dbReference type="InterPro" id="IPR006067">
    <property type="entry name" value="NO2/SO3_Rdtase_4Fe4S_dom"/>
</dbReference>
<evidence type="ECO:0000256" key="6">
    <source>
        <dbReference type="ARBA" id="ARBA00022630"/>
    </source>
</evidence>
<evidence type="ECO:0000259" key="21">
    <source>
        <dbReference type="Pfam" id="PF18267"/>
    </source>
</evidence>
<keyword evidence="6 15" id="KW-0285">Flavoprotein</keyword>
<feature type="binding site" evidence="16">
    <location>
        <position position="648"/>
    </location>
    <ligand>
        <name>[4Fe-4S] cluster</name>
        <dbReference type="ChEBI" id="CHEBI:49883"/>
    </ligand>
</feature>
<evidence type="ECO:0000259" key="20">
    <source>
        <dbReference type="Pfam" id="PF07992"/>
    </source>
</evidence>
<evidence type="ECO:0000256" key="4">
    <source>
        <dbReference type="ARBA" id="ARBA00022485"/>
    </source>
</evidence>
<dbReference type="InterPro" id="IPR007419">
    <property type="entry name" value="BFD-like_2Fe2S-bd_dom"/>
</dbReference>
<feature type="domain" description="BFD-like [2Fe-2S]-binding" evidence="19">
    <location>
        <begin position="421"/>
        <end position="469"/>
    </location>
</feature>
<dbReference type="GO" id="GO:0042128">
    <property type="term" value="P:nitrate assimilation"/>
    <property type="evidence" value="ECO:0007669"/>
    <property type="project" value="UniProtKB-UniRule"/>
</dbReference>
<dbReference type="PANTHER" id="PTHR43809">
    <property type="entry name" value="NITRITE REDUCTASE (NADH) LARGE SUBUNIT"/>
    <property type="match status" value="1"/>
</dbReference>
<dbReference type="PRINTS" id="PR00397">
    <property type="entry name" value="SIROHAEM"/>
</dbReference>
<comment type="caution">
    <text evidence="22">The sequence shown here is derived from an EMBL/GenBank/DDBJ whole genome shotgun (WGS) entry which is preliminary data.</text>
</comment>
<comment type="pathway">
    <text evidence="2">Nitrogen metabolism; nitrate reduction (assimilation).</text>
</comment>
<dbReference type="InterPro" id="IPR012744">
    <property type="entry name" value="Nitri_red_NirB"/>
</dbReference>
<evidence type="ECO:0000259" key="18">
    <source>
        <dbReference type="Pfam" id="PF03460"/>
    </source>
</evidence>
<sequence>MKEKLVLIGNGMAGIRTLEELLKLEEAGRYEISVFGDEPHPNYNRIMLSPVLAGEKTFDEIVLNNREWYAENGIILHAGDPVVEIDRVARQVKSASGKSVAYDRLLIATGSTPFIIPVPGADLRGVIGFRDIKDVEIMLEIAASHKKAVVIGGGLLGLEAANGLMKNGMDVTVVHLMDTLMERQLDKPAANLLKASLEQKGLEFLMEAQTEVILGDEHVTGVKFADGSAVEADLVVMAVGIRPNIELAQQAGIHCERGIVVNDTMQTFDPKIYSVGECVQHRGDCYGLVAPLFEQAKVCANHLAQLGYGRYEGSVTSTKLKVTGIDLFSAGKFNEEEGDETLVLQDAAQGVYKKLVIRDNRIKGAVMYGDTMDGTWYFQLLREGTDISSLRSTILFGQHDLGDAGHGDETRVAMLSDDAEICGCNGVCKGDIVNAISTKGLFTLEEVRAHTKASASCGSCTGLVEAILASTVGEGYDASPNKQAMCSCTELSHDEVMEAIQKEQLKSMRQLFDYLNWKTPDGCASCRPALNYYLLANWPDEYQDDLQSRFINERAHGNIQKDGTYSVVPRMFGGLCTPKDLRAIADVCDKFEVPEMKVTGGQRIDLFGIKKEDLPAVWRDLSEAGFVSGHAYGKAMRTVKTCAGKTWCRFGTQDSTGLGVKLEELTWGSWMPHKFKLAVSGCPRNCAEATIKDFGVVCVDSGYELHIGGNGGIKVRVTDLLCRVETEEEVLEYCGAFTQLYREQAHYLERTAPWVERVGLGYIKQRILEDEVGRKTLYQRFKLSQRYAQVDPWKARADGAQANEFTPIQLAV</sequence>
<comment type="cofactor">
    <cofactor evidence="16">
        <name>[4Fe-4S] cluster</name>
        <dbReference type="ChEBI" id="CHEBI:49883"/>
    </cofactor>
    <text evidence="16">Binds 1 [4Fe-4S] cluster per subunit.</text>
</comment>
<dbReference type="InterPro" id="IPR041575">
    <property type="entry name" value="Rubredoxin_C"/>
</dbReference>
<dbReference type="InterPro" id="IPR005117">
    <property type="entry name" value="NiRdtase/SiRdtase_haem-b_fer"/>
</dbReference>
<comment type="cofactor">
    <cofactor evidence="1 15">
        <name>FAD</name>
        <dbReference type="ChEBI" id="CHEBI:57692"/>
    </cofactor>
</comment>
<comment type="cofactor">
    <cofactor evidence="14">
        <name>[2Fe-2S] cluster</name>
        <dbReference type="ChEBI" id="CHEBI:190135"/>
    </cofactor>
</comment>
<dbReference type="Pfam" id="PF01077">
    <property type="entry name" value="NIR_SIR"/>
    <property type="match status" value="1"/>
</dbReference>
<feature type="domain" description="FAD/NAD(P)-binding" evidence="20">
    <location>
        <begin position="4"/>
        <end position="281"/>
    </location>
</feature>
<comment type="similarity">
    <text evidence="3">Belongs to the nitrite and sulfite reductase 4Fe-4S domain family.</text>
</comment>
<dbReference type="InterPro" id="IPR006066">
    <property type="entry name" value="NO2/SO3_Rdtase_FeS/sirohaem_BS"/>
</dbReference>
<dbReference type="GO" id="GO:0051539">
    <property type="term" value="F:4 iron, 4 sulfur cluster binding"/>
    <property type="evidence" value="ECO:0007669"/>
    <property type="project" value="UniProtKB-KW"/>
</dbReference>
<keyword evidence="5 16" id="KW-0349">Heme</keyword>
<dbReference type="PIRSF" id="PIRSF037149">
    <property type="entry name" value="NirB"/>
    <property type="match status" value="1"/>
</dbReference>
<evidence type="ECO:0000313" key="23">
    <source>
        <dbReference type="Proteomes" id="UP000004491"/>
    </source>
</evidence>
<dbReference type="CDD" id="cd19944">
    <property type="entry name" value="NirB_Fer2_BFD-like_2"/>
    <property type="match status" value="1"/>
</dbReference>
<dbReference type="RefSeq" id="WP_005958539.1">
    <property type="nucleotide sequence ID" value="NZ_AFOC01000002.1"/>
</dbReference>
<evidence type="ECO:0000256" key="14">
    <source>
        <dbReference type="ARBA" id="ARBA00034078"/>
    </source>
</evidence>
<feature type="domain" description="Nitrite/Sulfite reductase ferredoxin-like" evidence="18">
    <location>
        <begin position="560"/>
        <end position="623"/>
    </location>
</feature>
<evidence type="ECO:0000256" key="11">
    <source>
        <dbReference type="ARBA" id="ARBA00023004"/>
    </source>
</evidence>
<keyword evidence="23" id="KW-1185">Reference proteome</keyword>
<feature type="domain" description="NADH-rubredoxin oxidoreductase C-terminal" evidence="21">
    <location>
        <begin position="317"/>
        <end position="384"/>
    </location>
</feature>
<feature type="binding site" evidence="16">
    <location>
        <position position="686"/>
    </location>
    <ligand>
        <name>[4Fe-4S] cluster</name>
        <dbReference type="ChEBI" id="CHEBI:49883"/>
    </ligand>
</feature>
<dbReference type="UniPathway" id="UPA00653"/>
<dbReference type="InterPro" id="IPR016156">
    <property type="entry name" value="FAD/NAD-linked_Rdtase_dimer_sf"/>
</dbReference>
<dbReference type="InterPro" id="IPR052034">
    <property type="entry name" value="NasD-like"/>
</dbReference>
<feature type="domain" description="Nitrite/sulphite reductase 4Fe-4S" evidence="17">
    <location>
        <begin position="633"/>
        <end position="774"/>
    </location>
</feature>
<gene>
    <name evidence="22" type="primary">nirB</name>
    <name evidence="22" type="ORF">Rifp1Sym_ab00020</name>
</gene>
<dbReference type="PANTHER" id="PTHR43809:SF1">
    <property type="entry name" value="NITRITE REDUCTASE (NADH) LARGE SUBUNIT"/>
    <property type="match status" value="1"/>
</dbReference>
<keyword evidence="4 16" id="KW-0004">4Fe-4S</keyword>
<evidence type="ECO:0000256" key="3">
    <source>
        <dbReference type="ARBA" id="ARBA00010429"/>
    </source>
</evidence>
<dbReference type="GO" id="GO:0050661">
    <property type="term" value="F:NADP binding"/>
    <property type="evidence" value="ECO:0007669"/>
    <property type="project" value="UniProtKB-UniRule"/>
</dbReference>
<dbReference type="GO" id="GO:0050660">
    <property type="term" value="F:flavin adenine dinucleotide binding"/>
    <property type="evidence" value="ECO:0007669"/>
    <property type="project" value="UniProtKB-UniRule"/>
</dbReference>
<dbReference type="Gene3D" id="3.50.50.60">
    <property type="entry name" value="FAD/NAD(P)-binding domain"/>
    <property type="match status" value="2"/>
</dbReference>
<keyword evidence="13 15" id="KW-0534">Nitrate assimilation</keyword>
<evidence type="ECO:0000256" key="5">
    <source>
        <dbReference type="ARBA" id="ARBA00022617"/>
    </source>
</evidence>
<evidence type="ECO:0000256" key="13">
    <source>
        <dbReference type="ARBA" id="ARBA00023063"/>
    </source>
</evidence>
<evidence type="ECO:0000256" key="8">
    <source>
        <dbReference type="ARBA" id="ARBA00022723"/>
    </source>
</evidence>
<dbReference type="Gene3D" id="1.10.10.1100">
    <property type="entry name" value="BFD-like [2Fe-2S]-binding domain"/>
    <property type="match status" value="2"/>
</dbReference>
<evidence type="ECO:0000256" key="9">
    <source>
        <dbReference type="ARBA" id="ARBA00022827"/>
    </source>
</evidence>
<name>G2D964_9GAMM</name>